<dbReference type="PROSITE" id="PS50931">
    <property type="entry name" value="HTH_LYSR"/>
    <property type="match status" value="1"/>
</dbReference>
<dbReference type="Pfam" id="PF00126">
    <property type="entry name" value="HTH_1"/>
    <property type="match status" value="1"/>
</dbReference>
<proteinExistence type="inferred from homology"/>
<evidence type="ECO:0000256" key="1">
    <source>
        <dbReference type="ARBA" id="ARBA00009437"/>
    </source>
</evidence>
<evidence type="ECO:0000313" key="7">
    <source>
        <dbReference type="Proteomes" id="UP000002943"/>
    </source>
</evidence>
<feature type="domain" description="HTH lysR-type" evidence="5">
    <location>
        <begin position="5"/>
        <end position="62"/>
    </location>
</feature>
<evidence type="ECO:0000256" key="3">
    <source>
        <dbReference type="ARBA" id="ARBA00023125"/>
    </source>
</evidence>
<dbReference type="AlphaFoldDB" id="E3BMG0"/>
<evidence type="ECO:0000313" key="6">
    <source>
        <dbReference type="EMBL" id="EFP95705.1"/>
    </source>
</evidence>
<organism evidence="6 7">
    <name type="scientific">Vibrio caribbeanicus ATCC BAA-2122</name>
    <dbReference type="NCBI Taxonomy" id="796620"/>
    <lineage>
        <taxon>Bacteria</taxon>
        <taxon>Pseudomonadati</taxon>
        <taxon>Pseudomonadota</taxon>
        <taxon>Gammaproteobacteria</taxon>
        <taxon>Vibrionales</taxon>
        <taxon>Vibrionaceae</taxon>
        <taxon>Vibrio</taxon>
    </lineage>
</organism>
<dbReference type="SUPFAM" id="SSF53850">
    <property type="entry name" value="Periplasmic binding protein-like II"/>
    <property type="match status" value="1"/>
</dbReference>
<dbReference type="RefSeq" id="WP_009602298.1">
    <property type="nucleotide sequence ID" value="NZ_AEIU01000088.1"/>
</dbReference>
<dbReference type="InterPro" id="IPR058163">
    <property type="entry name" value="LysR-type_TF_proteobact-type"/>
</dbReference>
<dbReference type="FunFam" id="1.10.10.10:FF:000001">
    <property type="entry name" value="LysR family transcriptional regulator"/>
    <property type="match status" value="1"/>
</dbReference>
<reference evidence="6 7" key="1">
    <citation type="journal article" date="2012" name="Int. J. Syst. Evol. Microbiol.">
        <title>Vibrio caribbeanicus sp. nov., isolated from the marine sponge Scleritoderma cyanea.</title>
        <authorList>
            <person name="Hoffmann M."/>
            <person name="Monday S.R."/>
            <person name="Allard M.W."/>
            <person name="Strain E.A."/>
            <person name="Whittaker P."/>
            <person name="Naum M."/>
            <person name="McCarthy P.J."/>
            <person name="Lopez J.V."/>
            <person name="Fischer M."/>
            <person name="Brown E.W."/>
        </authorList>
    </citation>
    <scope>NUCLEOTIDE SEQUENCE [LARGE SCALE GENOMIC DNA]</scope>
    <source>
        <strain evidence="6 7">ATCC BAA-2122</strain>
    </source>
</reference>
<dbReference type="STRING" id="796620.VIBC2010_17180"/>
<comment type="caution">
    <text evidence="6">The sequence shown here is derived from an EMBL/GenBank/DDBJ whole genome shotgun (WGS) entry which is preliminary data.</text>
</comment>
<dbReference type="InterPro" id="IPR000847">
    <property type="entry name" value="LysR_HTH_N"/>
</dbReference>
<dbReference type="GO" id="GO:0006351">
    <property type="term" value="P:DNA-templated transcription"/>
    <property type="evidence" value="ECO:0007669"/>
    <property type="project" value="TreeGrafter"/>
</dbReference>
<keyword evidence="7" id="KW-1185">Reference proteome</keyword>
<dbReference type="InterPro" id="IPR036390">
    <property type="entry name" value="WH_DNA-bd_sf"/>
</dbReference>
<evidence type="ECO:0000256" key="2">
    <source>
        <dbReference type="ARBA" id="ARBA00023015"/>
    </source>
</evidence>
<protein>
    <submittedName>
        <fullName evidence="6">LysR family transcriptional regulator</fullName>
    </submittedName>
</protein>
<keyword evidence="2" id="KW-0805">Transcription regulation</keyword>
<evidence type="ECO:0000259" key="5">
    <source>
        <dbReference type="PROSITE" id="PS50931"/>
    </source>
</evidence>
<dbReference type="OrthoDB" id="6565067at2"/>
<dbReference type="GO" id="GO:0003700">
    <property type="term" value="F:DNA-binding transcription factor activity"/>
    <property type="evidence" value="ECO:0007669"/>
    <property type="project" value="InterPro"/>
</dbReference>
<accession>E3BMG0</accession>
<name>E3BMG0_9VIBR</name>
<keyword evidence="4" id="KW-0804">Transcription</keyword>
<dbReference type="PANTHER" id="PTHR30537">
    <property type="entry name" value="HTH-TYPE TRANSCRIPTIONAL REGULATOR"/>
    <property type="match status" value="1"/>
</dbReference>
<keyword evidence="3" id="KW-0238">DNA-binding</keyword>
<dbReference type="EMBL" id="AEIU01000088">
    <property type="protein sequence ID" value="EFP95705.1"/>
    <property type="molecule type" value="Genomic_DNA"/>
</dbReference>
<gene>
    <name evidence="6" type="ORF">VIBC2010_17180</name>
</gene>
<dbReference type="Gene3D" id="3.40.190.290">
    <property type="match status" value="1"/>
</dbReference>
<dbReference type="InterPro" id="IPR005119">
    <property type="entry name" value="LysR_subst-bd"/>
</dbReference>
<dbReference type="GO" id="GO:0043565">
    <property type="term" value="F:sequence-specific DNA binding"/>
    <property type="evidence" value="ECO:0007669"/>
    <property type="project" value="TreeGrafter"/>
</dbReference>
<dbReference type="PANTHER" id="PTHR30537:SF5">
    <property type="entry name" value="HTH-TYPE TRANSCRIPTIONAL ACTIVATOR TTDR-RELATED"/>
    <property type="match status" value="1"/>
</dbReference>
<dbReference type="Gene3D" id="1.10.10.10">
    <property type="entry name" value="Winged helix-like DNA-binding domain superfamily/Winged helix DNA-binding domain"/>
    <property type="match status" value="1"/>
</dbReference>
<sequence length="310" mass="34713">MIEKVEQKWLKTFHCVYENKSFKRSASFLNLPTSNVSRHISLLEKCLGIRLFERTTRKISATEAGKQLYNKTVPLLSQLDAVLSDVTKYSSEISGQFNILVPDIPELGQAVITFCKQYPELSLCCETSLSAKEDFVDGFDVIISFQRGRLVDSNWIANEIIRFESVVVASPQVLKTFPKLMTCEELVNCPCISSFTALHGNPWVFRDQMGNTLVQKVGSVLKVNSGQMAKSAAVQGLGFAILAYESCKNELSSGLLEVVEMEQTPEDLVLYAFYPSREFKSKKVGMFIQHLKASVNKNAMDGGNERSHVR</sequence>
<dbReference type="Pfam" id="PF03466">
    <property type="entry name" value="LysR_substrate"/>
    <property type="match status" value="1"/>
</dbReference>
<evidence type="ECO:0000256" key="4">
    <source>
        <dbReference type="ARBA" id="ARBA00023163"/>
    </source>
</evidence>
<dbReference type="SUPFAM" id="SSF46785">
    <property type="entry name" value="Winged helix' DNA-binding domain"/>
    <property type="match status" value="1"/>
</dbReference>
<dbReference type="eggNOG" id="COG0583">
    <property type="taxonomic scope" value="Bacteria"/>
</dbReference>
<dbReference type="InterPro" id="IPR036388">
    <property type="entry name" value="WH-like_DNA-bd_sf"/>
</dbReference>
<dbReference type="Proteomes" id="UP000002943">
    <property type="component" value="Unassembled WGS sequence"/>
</dbReference>
<comment type="similarity">
    <text evidence="1">Belongs to the LysR transcriptional regulatory family.</text>
</comment>